<protein>
    <submittedName>
        <fullName evidence="1">Uncharacterized protein</fullName>
    </submittedName>
</protein>
<accession>A0A2P5X1T3</accession>
<name>A0A2P5X1T3_GOSBA</name>
<proteinExistence type="predicted"/>
<dbReference type="AlphaFoldDB" id="A0A2P5X1T3"/>
<dbReference type="Proteomes" id="UP000239757">
    <property type="component" value="Unassembled WGS sequence"/>
</dbReference>
<evidence type="ECO:0000313" key="1">
    <source>
        <dbReference type="EMBL" id="PPR97297.1"/>
    </source>
</evidence>
<gene>
    <name evidence="1" type="ORF">GOBAR_AA23375</name>
</gene>
<dbReference type="OrthoDB" id="1002354at2759"/>
<sequence length="206" mass="22448">MIKDNLGICGEKISDAEHIATILNGLPSEFDSVVTLITTSTQAYDVLALSSMLIDLEVRQKSGVMGYQQPTEGVSDSVGYRGRGGSFHRDRGRGHRGASANLCSIRDVDDDNKHNVACVYVFANGSFVSLNVAIVGEHVWFPDSRATSHLIQDASSVINIVSYTGTSKFSKDNKVISNFMLQNVFLMMHALIKCCCKELCKMGCTN</sequence>
<dbReference type="EMBL" id="KZ665888">
    <property type="protein sequence ID" value="PPR97297.1"/>
    <property type="molecule type" value="Genomic_DNA"/>
</dbReference>
<evidence type="ECO:0000313" key="2">
    <source>
        <dbReference type="Proteomes" id="UP000239757"/>
    </source>
</evidence>
<dbReference type="PANTHER" id="PTHR47481:SF31">
    <property type="entry name" value="OS01G0873500 PROTEIN"/>
    <property type="match status" value="1"/>
</dbReference>
<organism evidence="1 2">
    <name type="scientific">Gossypium barbadense</name>
    <name type="common">Sea Island cotton</name>
    <name type="synonym">Hibiscus barbadensis</name>
    <dbReference type="NCBI Taxonomy" id="3634"/>
    <lineage>
        <taxon>Eukaryota</taxon>
        <taxon>Viridiplantae</taxon>
        <taxon>Streptophyta</taxon>
        <taxon>Embryophyta</taxon>
        <taxon>Tracheophyta</taxon>
        <taxon>Spermatophyta</taxon>
        <taxon>Magnoliopsida</taxon>
        <taxon>eudicotyledons</taxon>
        <taxon>Gunneridae</taxon>
        <taxon>Pentapetalae</taxon>
        <taxon>rosids</taxon>
        <taxon>malvids</taxon>
        <taxon>Malvales</taxon>
        <taxon>Malvaceae</taxon>
        <taxon>Malvoideae</taxon>
        <taxon>Gossypium</taxon>
    </lineage>
</organism>
<dbReference type="PANTHER" id="PTHR47481">
    <property type="match status" value="1"/>
</dbReference>
<reference evidence="1 2" key="1">
    <citation type="submission" date="2015-01" db="EMBL/GenBank/DDBJ databases">
        <title>Genome of allotetraploid Gossypium barbadense reveals genomic plasticity and fiber elongation in cotton evolution.</title>
        <authorList>
            <person name="Chen X."/>
            <person name="Liu X."/>
            <person name="Zhao B."/>
            <person name="Zheng H."/>
            <person name="Hu Y."/>
            <person name="Lu G."/>
            <person name="Yang C."/>
            <person name="Chen J."/>
            <person name="Shan C."/>
            <person name="Zhang L."/>
            <person name="Zhou Y."/>
            <person name="Wang L."/>
            <person name="Guo W."/>
            <person name="Bai Y."/>
            <person name="Ruan J."/>
            <person name="Shangguan X."/>
            <person name="Mao Y."/>
            <person name="Jiang J."/>
            <person name="Zhu Y."/>
            <person name="Lei J."/>
            <person name="Kang H."/>
            <person name="Chen S."/>
            <person name="He X."/>
            <person name="Wang R."/>
            <person name="Wang Y."/>
            <person name="Chen J."/>
            <person name="Wang L."/>
            <person name="Yu S."/>
            <person name="Wang B."/>
            <person name="Wei J."/>
            <person name="Song S."/>
            <person name="Lu X."/>
            <person name="Gao Z."/>
            <person name="Gu W."/>
            <person name="Deng X."/>
            <person name="Ma D."/>
            <person name="Wang S."/>
            <person name="Liang W."/>
            <person name="Fang L."/>
            <person name="Cai C."/>
            <person name="Zhu X."/>
            <person name="Zhou B."/>
            <person name="Zhang Y."/>
            <person name="Chen Z."/>
            <person name="Xu S."/>
            <person name="Zhu R."/>
            <person name="Wang S."/>
            <person name="Zhang T."/>
            <person name="Zhao G."/>
        </authorList>
    </citation>
    <scope>NUCLEOTIDE SEQUENCE [LARGE SCALE GENOMIC DNA]</scope>
    <source>
        <strain evidence="2">cv. Xinhai21</strain>
        <tissue evidence="1">Leaf</tissue>
    </source>
</reference>